<keyword evidence="4" id="KW-0540">Nuclease</keyword>
<evidence type="ECO:0000256" key="4">
    <source>
        <dbReference type="ARBA" id="ARBA00022722"/>
    </source>
</evidence>
<protein>
    <submittedName>
        <fullName evidence="10">Uncharacterized protein LOC125779377</fullName>
    </submittedName>
</protein>
<dbReference type="InterPro" id="IPR045249">
    <property type="entry name" value="HARBI1-like"/>
</dbReference>
<dbReference type="RefSeq" id="XP_049316669.1">
    <property type="nucleotide sequence ID" value="XM_049460712.1"/>
</dbReference>
<dbReference type="PANTHER" id="PTHR22930:SF284">
    <property type="entry name" value="DDE TNP4 DOMAIN-CONTAINING PROTEIN"/>
    <property type="match status" value="1"/>
</dbReference>
<proteinExistence type="inferred from homology"/>
<evidence type="ECO:0000313" key="9">
    <source>
        <dbReference type="Proteomes" id="UP001652620"/>
    </source>
</evidence>
<evidence type="ECO:0000313" key="10">
    <source>
        <dbReference type="RefSeq" id="XP_049316669.1"/>
    </source>
</evidence>
<comment type="cofactor">
    <cofactor evidence="1">
        <name>a divalent metal cation</name>
        <dbReference type="ChEBI" id="CHEBI:60240"/>
    </cofactor>
</comment>
<reference evidence="10" key="1">
    <citation type="submission" date="2025-08" db="UniProtKB">
        <authorList>
            <consortium name="RefSeq"/>
        </authorList>
    </citation>
    <scope>IDENTIFICATION</scope>
    <source>
        <tissue evidence="10">Adult</tissue>
    </source>
</reference>
<dbReference type="Pfam" id="PF13359">
    <property type="entry name" value="DDE_Tnp_4"/>
    <property type="match status" value="1"/>
</dbReference>
<evidence type="ECO:0000256" key="1">
    <source>
        <dbReference type="ARBA" id="ARBA00001968"/>
    </source>
</evidence>
<feature type="domain" description="DDE Tnp4" evidence="8">
    <location>
        <begin position="123"/>
        <end position="287"/>
    </location>
</feature>
<keyword evidence="6" id="KW-0378">Hydrolase</keyword>
<sequence>MEISSARDLTNFLRMDATTYGMLLSKITPAIQKKNTIMRDAITPNERLSVTLRFLASGQTYEDLKFLTNISAQCLGKIILETCEAIVDQLKPFIQMPNNAEEWKIIAADFESKWNYNHCIGAIDGKHVNIIKPAKSGSYYYNYKKQFSIVLMAIVSANYEFLAVEVGMNGRASDSGIFGQSKFKYKYDEGLLNLPQPEKLPLSDDILPYVLVGDDAFPLLENLMKPYSRRNLNVEEQIFNYRLSRARRVVENSFGILANRFRILHTTMNLDPEKSAKITLACCYLHNFLIKTNSSVYLRNDVNNDCVHLVDMQPTNYGNITQNSANIRNKFCNYFNTVGAVEWQNKFL</sequence>
<evidence type="ECO:0000256" key="6">
    <source>
        <dbReference type="ARBA" id="ARBA00022801"/>
    </source>
</evidence>
<dbReference type="GeneID" id="125779377"/>
<evidence type="ECO:0000256" key="3">
    <source>
        <dbReference type="ARBA" id="ARBA00006958"/>
    </source>
</evidence>
<evidence type="ECO:0000256" key="2">
    <source>
        <dbReference type="ARBA" id="ARBA00004123"/>
    </source>
</evidence>
<dbReference type="Proteomes" id="UP001652620">
    <property type="component" value="Chromosome 6"/>
</dbReference>
<dbReference type="InterPro" id="IPR027806">
    <property type="entry name" value="HARBI1_dom"/>
</dbReference>
<gene>
    <name evidence="10" type="primary">LOC125779377</name>
</gene>
<evidence type="ECO:0000256" key="5">
    <source>
        <dbReference type="ARBA" id="ARBA00022723"/>
    </source>
</evidence>
<evidence type="ECO:0000259" key="8">
    <source>
        <dbReference type="Pfam" id="PF13359"/>
    </source>
</evidence>
<keyword evidence="9" id="KW-1185">Reference proteome</keyword>
<keyword evidence="7" id="KW-0539">Nucleus</keyword>
<keyword evidence="5" id="KW-0479">Metal-binding</keyword>
<comment type="subcellular location">
    <subcellularLocation>
        <location evidence="2">Nucleus</location>
    </subcellularLocation>
</comment>
<accession>A0ABM3K5B1</accession>
<evidence type="ECO:0000256" key="7">
    <source>
        <dbReference type="ARBA" id="ARBA00023242"/>
    </source>
</evidence>
<comment type="similarity">
    <text evidence="3">Belongs to the HARBI1 family.</text>
</comment>
<organism evidence="9 10">
    <name type="scientific">Bactrocera dorsalis</name>
    <name type="common">Oriental fruit fly</name>
    <name type="synonym">Dacus dorsalis</name>
    <dbReference type="NCBI Taxonomy" id="27457"/>
    <lineage>
        <taxon>Eukaryota</taxon>
        <taxon>Metazoa</taxon>
        <taxon>Ecdysozoa</taxon>
        <taxon>Arthropoda</taxon>
        <taxon>Hexapoda</taxon>
        <taxon>Insecta</taxon>
        <taxon>Pterygota</taxon>
        <taxon>Neoptera</taxon>
        <taxon>Endopterygota</taxon>
        <taxon>Diptera</taxon>
        <taxon>Brachycera</taxon>
        <taxon>Muscomorpha</taxon>
        <taxon>Tephritoidea</taxon>
        <taxon>Tephritidae</taxon>
        <taxon>Bactrocera</taxon>
        <taxon>Bactrocera</taxon>
    </lineage>
</organism>
<name>A0ABM3K5B1_BACDO</name>
<dbReference type="PANTHER" id="PTHR22930">
    <property type="match status" value="1"/>
</dbReference>